<proteinExistence type="predicted"/>
<dbReference type="InterPro" id="IPR014001">
    <property type="entry name" value="Helicase_ATP-bd"/>
</dbReference>
<keyword evidence="3 7" id="KW-0863">Zinc-finger</keyword>
<dbReference type="InterPro" id="IPR049730">
    <property type="entry name" value="SNF2/RAD54-like_C"/>
</dbReference>
<evidence type="ECO:0000313" key="12">
    <source>
        <dbReference type="EMBL" id="KAL2858945.1"/>
    </source>
</evidence>
<evidence type="ECO:0000256" key="1">
    <source>
        <dbReference type="ARBA" id="ARBA00022723"/>
    </source>
</evidence>
<evidence type="ECO:0000256" key="3">
    <source>
        <dbReference type="ARBA" id="ARBA00022771"/>
    </source>
</evidence>
<evidence type="ECO:0000256" key="5">
    <source>
        <dbReference type="ARBA" id="ARBA00022833"/>
    </source>
</evidence>
<dbReference type="InterPro" id="IPR017907">
    <property type="entry name" value="Znf_RING_CS"/>
</dbReference>
<keyword evidence="5" id="KW-0862">Zinc</keyword>
<keyword evidence="6" id="KW-0067">ATP-binding</keyword>
<dbReference type="SMART" id="SM00490">
    <property type="entry name" value="HELICc"/>
    <property type="match status" value="1"/>
</dbReference>
<dbReference type="PROSITE" id="PS51192">
    <property type="entry name" value="HELICASE_ATP_BIND_1"/>
    <property type="match status" value="1"/>
</dbReference>
<feature type="compositionally biased region" description="Low complexity" evidence="8">
    <location>
        <begin position="39"/>
        <end position="67"/>
    </location>
</feature>
<feature type="region of interest" description="Disordered" evidence="8">
    <location>
        <begin position="1"/>
        <end position="103"/>
    </location>
</feature>
<gene>
    <name evidence="12" type="ORF">BJX68DRAFT_227541</name>
</gene>
<feature type="domain" description="Helicase ATP-binding" evidence="10">
    <location>
        <begin position="358"/>
        <end position="542"/>
    </location>
</feature>
<feature type="domain" description="Helicase C-terminal" evidence="11">
    <location>
        <begin position="775"/>
        <end position="928"/>
    </location>
</feature>
<dbReference type="InterPro" id="IPR001841">
    <property type="entry name" value="Znf_RING"/>
</dbReference>
<name>A0ABR4L373_9EURO</name>
<dbReference type="Gene3D" id="3.40.50.10810">
    <property type="entry name" value="Tandem AAA-ATPase domain"/>
    <property type="match status" value="1"/>
</dbReference>
<comment type="caution">
    <text evidence="12">The sequence shown here is derived from an EMBL/GenBank/DDBJ whole genome shotgun (WGS) entry which is preliminary data.</text>
</comment>
<evidence type="ECO:0000256" key="8">
    <source>
        <dbReference type="SAM" id="MobiDB-lite"/>
    </source>
</evidence>
<protein>
    <submittedName>
        <fullName evidence="12">SNF2 family N-terminal domain-containing protein</fullName>
    </submittedName>
</protein>
<evidence type="ECO:0000256" key="2">
    <source>
        <dbReference type="ARBA" id="ARBA00022741"/>
    </source>
</evidence>
<dbReference type="PANTHER" id="PTHR45626:SF52">
    <property type="entry name" value="SINGLE-STRANDED DNA-DEPENDENT ATPASE (EUROFUNG)"/>
    <property type="match status" value="1"/>
</dbReference>
<dbReference type="InterPro" id="IPR001650">
    <property type="entry name" value="Helicase_C-like"/>
</dbReference>
<evidence type="ECO:0000259" key="10">
    <source>
        <dbReference type="PROSITE" id="PS51192"/>
    </source>
</evidence>
<dbReference type="Pfam" id="PF00271">
    <property type="entry name" value="Helicase_C"/>
    <property type="match status" value="1"/>
</dbReference>
<dbReference type="InterPro" id="IPR038718">
    <property type="entry name" value="SNF2-like_sf"/>
</dbReference>
<dbReference type="SMART" id="SM00487">
    <property type="entry name" value="DEXDc"/>
    <property type="match status" value="1"/>
</dbReference>
<evidence type="ECO:0000259" key="9">
    <source>
        <dbReference type="PROSITE" id="PS50089"/>
    </source>
</evidence>
<keyword evidence="4" id="KW-0378">Hydrolase</keyword>
<dbReference type="InterPro" id="IPR050628">
    <property type="entry name" value="SNF2_RAD54_helicase_TF"/>
</dbReference>
<organism evidence="12 13">
    <name type="scientific">Aspergillus pseudodeflectus</name>
    <dbReference type="NCBI Taxonomy" id="176178"/>
    <lineage>
        <taxon>Eukaryota</taxon>
        <taxon>Fungi</taxon>
        <taxon>Dikarya</taxon>
        <taxon>Ascomycota</taxon>
        <taxon>Pezizomycotina</taxon>
        <taxon>Eurotiomycetes</taxon>
        <taxon>Eurotiomycetidae</taxon>
        <taxon>Eurotiales</taxon>
        <taxon>Aspergillaceae</taxon>
        <taxon>Aspergillus</taxon>
        <taxon>Aspergillus subgen. Nidulantes</taxon>
    </lineage>
</organism>
<evidence type="ECO:0000256" key="6">
    <source>
        <dbReference type="ARBA" id="ARBA00022840"/>
    </source>
</evidence>
<dbReference type="InterPro" id="IPR000330">
    <property type="entry name" value="SNF2_N"/>
</dbReference>
<dbReference type="CDD" id="cd18008">
    <property type="entry name" value="DEXDc_SHPRH-like"/>
    <property type="match status" value="1"/>
</dbReference>
<keyword evidence="1" id="KW-0479">Metal-binding</keyword>
<dbReference type="PROSITE" id="PS00518">
    <property type="entry name" value="ZF_RING_1"/>
    <property type="match status" value="1"/>
</dbReference>
<accession>A0ABR4L373</accession>
<evidence type="ECO:0000259" key="11">
    <source>
        <dbReference type="PROSITE" id="PS51194"/>
    </source>
</evidence>
<dbReference type="SUPFAM" id="SSF52540">
    <property type="entry name" value="P-loop containing nucleoside triphosphate hydrolases"/>
    <property type="match status" value="2"/>
</dbReference>
<dbReference type="PANTHER" id="PTHR45626">
    <property type="entry name" value="TRANSCRIPTION TERMINATION FACTOR 2-RELATED"/>
    <property type="match status" value="1"/>
</dbReference>
<evidence type="ECO:0000256" key="4">
    <source>
        <dbReference type="ARBA" id="ARBA00022801"/>
    </source>
</evidence>
<dbReference type="GeneID" id="98153853"/>
<evidence type="ECO:0000256" key="7">
    <source>
        <dbReference type="PROSITE-ProRule" id="PRU00175"/>
    </source>
</evidence>
<dbReference type="EMBL" id="JBFXLR010000004">
    <property type="protein sequence ID" value="KAL2858945.1"/>
    <property type="molecule type" value="Genomic_DNA"/>
</dbReference>
<dbReference type="Pfam" id="PF00176">
    <property type="entry name" value="SNF2-rel_dom"/>
    <property type="match status" value="1"/>
</dbReference>
<dbReference type="PROSITE" id="PS50089">
    <property type="entry name" value="ZF_RING_2"/>
    <property type="match status" value="1"/>
</dbReference>
<reference evidence="12 13" key="1">
    <citation type="submission" date="2024-07" db="EMBL/GenBank/DDBJ databases">
        <title>Section-level genome sequencing and comparative genomics of Aspergillus sections Usti and Cavernicolus.</title>
        <authorList>
            <consortium name="Lawrence Berkeley National Laboratory"/>
            <person name="Nybo J.L."/>
            <person name="Vesth T.C."/>
            <person name="Theobald S."/>
            <person name="Frisvad J.C."/>
            <person name="Larsen T.O."/>
            <person name="Kjaerboelling I."/>
            <person name="Rothschild-Mancinelli K."/>
            <person name="Lyhne E.K."/>
            <person name="Kogle M.E."/>
            <person name="Barry K."/>
            <person name="Clum A."/>
            <person name="Na H."/>
            <person name="Ledsgaard L."/>
            <person name="Lin J."/>
            <person name="Lipzen A."/>
            <person name="Kuo A."/>
            <person name="Riley R."/>
            <person name="Mondo S."/>
            <person name="LaButti K."/>
            <person name="Haridas S."/>
            <person name="Pangalinan J."/>
            <person name="Salamov A.A."/>
            <person name="Simmons B.A."/>
            <person name="Magnuson J.K."/>
            <person name="Chen J."/>
            <person name="Drula E."/>
            <person name="Henrissat B."/>
            <person name="Wiebenga A."/>
            <person name="Lubbers R.J."/>
            <person name="Gomes A.C."/>
            <person name="Macurrencykelacurrency M.R."/>
            <person name="Stajich J."/>
            <person name="Grigoriev I.V."/>
            <person name="Mortensen U.H."/>
            <person name="De vries R.P."/>
            <person name="Baker S.E."/>
            <person name="Andersen M.R."/>
        </authorList>
    </citation>
    <scope>NUCLEOTIDE SEQUENCE [LARGE SCALE GENOMIC DNA]</scope>
    <source>
        <strain evidence="12 13">CBS 756.74</strain>
    </source>
</reference>
<feature type="domain" description="RING-type" evidence="9">
    <location>
        <begin position="674"/>
        <end position="735"/>
    </location>
</feature>
<dbReference type="InterPro" id="IPR027417">
    <property type="entry name" value="P-loop_NTPase"/>
</dbReference>
<sequence>MRHTKSTKRRIWEVEEGWESPSKRQEPDANTSLRPPLFPSSETSPSPSDPSYCHSHSHSPLPSPFISDNFDNDVGHTHNAGEPLPPTNSTSDDEMQWDSTVGETRTEPDMVCFGMLCDVKARLKDDVQILEGTFGITHNSSETLWRLSMIGKDNHIALQHTAGKDFAVLNSKITRLMHALSHLDKLQYEVLVSGNELSEAISTWACRGKTNDFHVNIVVYGLQVHRDEIGSILSASDWYLQVPWQIPAGIPYDNPQFWDLGQSVEPPQTQCDLGVNPKASAMTEAAIILNSLDQTSFLSPAVIDDRITQSLLSHQQTGVNFIAQREGWQPSSFFSLWNSRSRADMDFYEHKITGTRSSTKPQETVGGILADEMGLGKTLTLLSAIVGSLNSSQSWTATEPAALGLQRSMTRVGATLVIVPSVLIMEQWCQEIRRHVCTSSLRVMKYHGSTRAKDGHSFSDYDLVLSTYGTVSREFASGNSQLYEAQWFRLVLDEAHNIRDQSTRQFRAMCSLPAKFRWCLTGTPIQNSLEDLGSLIRFLRIPHLDTAKFREHILRPAEKGQEIGFANLRTLLRSICLRRTKKILHFAEPSKVLREITLTPDEKCAYSRIVEDTNMEVEKAVCEGRHQDARRQVFKVILKLRRLCAYGTFYRPWEASNSHEEIFALLQQSNIANCTTCSCDVASIDDSSHPAFGAFSQCLHLLCVDCYARYNEDMKQADVSTSNKRRRTKFICPICGQNVTAKGGRTSNPTTQPNDMDIDLIDNGYSAKLSCVLDDISQHYVNDKIIVFSSWKTSLNILARLLDRQNMPVLQIDGSLSTRRRDEVLTKFHQPYNNVLLMTLGTGAVGLNLTVANRVHIIEPQWNPTVESQAIGRVMRIGQRKQVYVTRYIVKNSIEEYVQNKQSRKITMAQVGWNPEDAGVQTALDLWSLCRRSST</sequence>
<dbReference type="Gene3D" id="3.40.50.300">
    <property type="entry name" value="P-loop containing nucleotide triphosphate hydrolases"/>
    <property type="match status" value="1"/>
</dbReference>
<dbReference type="PROSITE" id="PS51194">
    <property type="entry name" value="HELICASE_CTER"/>
    <property type="match status" value="1"/>
</dbReference>
<keyword evidence="13" id="KW-1185">Reference proteome</keyword>
<dbReference type="RefSeq" id="XP_070903909.1">
    <property type="nucleotide sequence ID" value="XM_071038689.1"/>
</dbReference>
<dbReference type="Proteomes" id="UP001610444">
    <property type="component" value="Unassembled WGS sequence"/>
</dbReference>
<evidence type="ECO:0000313" key="13">
    <source>
        <dbReference type="Proteomes" id="UP001610444"/>
    </source>
</evidence>
<dbReference type="CDD" id="cd18793">
    <property type="entry name" value="SF2_C_SNF"/>
    <property type="match status" value="1"/>
</dbReference>
<keyword evidence="2" id="KW-0547">Nucleotide-binding</keyword>